<name>A0ABV7STV0_9SPHN</name>
<accession>A0ABV7STV0</accession>
<evidence type="ECO:0000313" key="2">
    <source>
        <dbReference type="Proteomes" id="UP001595713"/>
    </source>
</evidence>
<proteinExistence type="predicted"/>
<keyword evidence="2" id="KW-1185">Reference proteome</keyword>
<dbReference type="EMBL" id="JBHRXP010000001">
    <property type="protein sequence ID" value="MFC3579102.1"/>
    <property type="molecule type" value="Genomic_DNA"/>
</dbReference>
<protein>
    <submittedName>
        <fullName evidence="1">Uncharacterized protein</fullName>
    </submittedName>
</protein>
<gene>
    <name evidence="1" type="ORF">ACFONA_02905</name>
</gene>
<evidence type="ECO:0000313" key="1">
    <source>
        <dbReference type="EMBL" id="MFC3579102.1"/>
    </source>
</evidence>
<dbReference type="RefSeq" id="WP_261295946.1">
    <property type="nucleotide sequence ID" value="NZ_JANQBK010000024.1"/>
</dbReference>
<sequence length="97" mass="11060">MIAWLHRFGRGQGTAARVESRAKPRVRIRADGWIRHVPSPFPFSPKMLVEVMLAGGTVLGDHLCDYAGSYPEAWWRNQAPTRSNNIRFYRIVGEPPQ</sequence>
<organism evidence="1 2">
    <name type="scientific">Sphingomonas hylomeconis</name>
    <dbReference type="NCBI Taxonomy" id="1395958"/>
    <lineage>
        <taxon>Bacteria</taxon>
        <taxon>Pseudomonadati</taxon>
        <taxon>Pseudomonadota</taxon>
        <taxon>Alphaproteobacteria</taxon>
        <taxon>Sphingomonadales</taxon>
        <taxon>Sphingomonadaceae</taxon>
        <taxon>Sphingomonas</taxon>
    </lineage>
</organism>
<dbReference type="Proteomes" id="UP001595713">
    <property type="component" value="Unassembled WGS sequence"/>
</dbReference>
<comment type="caution">
    <text evidence="1">The sequence shown here is derived from an EMBL/GenBank/DDBJ whole genome shotgun (WGS) entry which is preliminary data.</text>
</comment>
<reference evidence="2" key="1">
    <citation type="journal article" date="2019" name="Int. J. Syst. Evol. Microbiol.">
        <title>The Global Catalogue of Microorganisms (GCM) 10K type strain sequencing project: providing services to taxonomists for standard genome sequencing and annotation.</title>
        <authorList>
            <consortium name="The Broad Institute Genomics Platform"/>
            <consortium name="The Broad Institute Genome Sequencing Center for Infectious Disease"/>
            <person name="Wu L."/>
            <person name="Ma J."/>
        </authorList>
    </citation>
    <scope>NUCLEOTIDE SEQUENCE [LARGE SCALE GENOMIC DNA]</scope>
    <source>
        <strain evidence="2">KCTC 42739</strain>
    </source>
</reference>